<dbReference type="InterPro" id="IPR006671">
    <property type="entry name" value="Cyclin_N"/>
</dbReference>
<gene>
    <name evidence="8" type="primary">LOC115888145</name>
</gene>
<dbReference type="GeneID" id="115888145"/>
<sequence>MASFGILEDNENNDVKCNKRLKKSNKPNEQVFQKKGVVSNRGVLRTLKNGVRADVKTIHEKEQESRIEELVSLDDSLKENEKINNLDADVLEGKGNENEDHLREEENMPKRLLYVAEYRKDIWKHLHNLERTYSFPKSKYMLKQSDLTWNTRSILIDWLSSVSEEYKLCTETFHLSVNYIDRFLSHIAVVRSKFQLVGAAAMLLAGKIEEIYPIDVKEWSYLTGDTFTPRQILKMEQLIAKILRFRMQPPTMYTFIEHFCHEHRLDAQTMHLAMYISELVLLEGDEYLNHLPSKLAAASIVVARYTLSEEQVWPSKFKESSGYTLQQLSPLVKKQHETFKDSPLKEQQAIQTKYKNEKYFKVALVKPKNLLIDYLEESE</sequence>
<dbReference type="KEGG" id="soy:115888145"/>
<dbReference type="GO" id="GO:0051301">
    <property type="term" value="P:cell division"/>
    <property type="evidence" value="ECO:0007669"/>
    <property type="project" value="UniProtKB-KW"/>
</dbReference>
<dbReference type="InterPro" id="IPR039361">
    <property type="entry name" value="Cyclin"/>
</dbReference>
<keyword evidence="3" id="KW-0131">Cell cycle</keyword>
<dbReference type="InterPro" id="IPR046965">
    <property type="entry name" value="Cyclin_A/B-like"/>
</dbReference>
<dbReference type="PROSITE" id="PS00292">
    <property type="entry name" value="CYCLINS"/>
    <property type="match status" value="1"/>
</dbReference>
<protein>
    <submittedName>
        <fullName evidence="8">G2/mitotic-specific cyclin-A-like</fullName>
    </submittedName>
</protein>
<dbReference type="RefSeq" id="XP_030763604.1">
    <property type="nucleotide sequence ID" value="XM_030907744.1"/>
</dbReference>
<dbReference type="InterPro" id="IPR048258">
    <property type="entry name" value="Cyclins_cyclin-box"/>
</dbReference>
<dbReference type="InterPro" id="IPR004367">
    <property type="entry name" value="Cyclin_C-dom"/>
</dbReference>
<feature type="domain" description="Cyclin-like" evidence="5">
    <location>
        <begin position="254"/>
        <end position="337"/>
    </location>
</feature>
<dbReference type="SMART" id="SM00385">
    <property type="entry name" value="CYCLIN"/>
    <property type="match status" value="2"/>
</dbReference>
<dbReference type="PANTHER" id="PTHR10177">
    <property type="entry name" value="CYCLINS"/>
    <property type="match status" value="1"/>
</dbReference>
<comment type="similarity">
    <text evidence="4">Belongs to the cyclin family.</text>
</comment>
<evidence type="ECO:0000256" key="4">
    <source>
        <dbReference type="RuleBase" id="RU000383"/>
    </source>
</evidence>
<keyword evidence="7" id="KW-1185">Reference proteome</keyword>
<organism evidence="7 8">
    <name type="scientific">Sitophilus oryzae</name>
    <name type="common">Rice weevil</name>
    <name type="synonym">Curculio oryzae</name>
    <dbReference type="NCBI Taxonomy" id="7048"/>
    <lineage>
        <taxon>Eukaryota</taxon>
        <taxon>Metazoa</taxon>
        <taxon>Ecdysozoa</taxon>
        <taxon>Arthropoda</taxon>
        <taxon>Hexapoda</taxon>
        <taxon>Insecta</taxon>
        <taxon>Pterygota</taxon>
        <taxon>Neoptera</taxon>
        <taxon>Endopterygota</taxon>
        <taxon>Coleoptera</taxon>
        <taxon>Polyphaga</taxon>
        <taxon>Cucujiformia</taxon>
        <taxon>Curculionidae</taxon>
        <taxon>Dryophthorinae</taxon>
        <taxon>Sitophilus</taxon>
    </lineage>
</organism>
<dbReference type="GO" id="GO:0016538">
    <property type="term" value="F:cyclin-dependent protein serine/threonine kinase regulator activity"/>
    <property type="evidence" value="ECO:0007669"/>
    <property type="project" value="InterPro"/>
</dbReference>
<evidence type="ECO:0000256" key="2">
    <source>
        <dbReference type="ARBA" id="ARBA00023127"/>
    </source>
</evidence>
<keyword evidence="1" id="KW-0132">Cell division</keyword>
<dbReference type="PIRSF" id="PIRSF001771">
    <property type="entry name" value="Cyclin_A_B_D_E"/>
    <property type="match status" value="1"/>
</dbReference>
<dbReference type="SUPFAM" id="SSF47954">
    <property type="entry name" value="Cyclin-like"/>
    <property type="match status" value="2"/>
</dbReference>
<dbReference type="InterPro" id="IPR036915">
    <property type="entry name" value="Cyclin-like_sf"/>
</dbReference>
<dbReference type="GO" id="GO:0044772">
    <property type="term" value="P:mitotic cell cycle phase transition"/>
    <property type="evidence" value="ECO:0007669"/>
    <property type="project" value="InterPro"/>
</dbReference>
<dbReference type="GO" id="GO:0005634">
    <property type="term" value="C:nucleus"/>
    <property type="evidence" value="ECO:0007669"/>
    <property type="project" value="UniProtKB-ARBA"/>
</dbReference>
<evidence type="ECO:0000259" key="5">
    <source>
        <dbReference type="SMART" id="SM00385"/>
    </source>
</evidence>
<keyword evidence="2 4" id="KW-0195">Cyclin</keyword>
<feature type="domain" description="Cyclin-like" evidence="5">
    <location>
        <begin position="157"/>
        <end position="241"/>
    </location>
</feature>
<dbReference type="InParanoid" id="A0A6J2YKD5"/>
<dbReference type="Proteomes" id="UP000504635">
    <property type="component" value="Unplaced"/>
</dbReference>
<dbReference type="OrthoDB" id="5590282at2759"/>
<dbReference type="FunFam" id="1.10.472.10:FF:000001">
    <property type="entry name" value="G2/mitotic-specific cyclin"/>
    <property type="match status" value="1"/>
</dbReference>
<feature type="domain" description="Cyclin C-terminal" evidence="6">
    <location>
        <begin position="250"/>
        <end position="368"/>
    </location>
</feature>
<dbReference type="SMART" id="SM01332">
    <property type="entry name" value="Cyclin_C"/>
    <property type="match status" value="1"/>
</dbReference>
<reference evidence="8" key="1">
    <citation type="submission" date="2025-08" db="UniProtKB">
        <authorList>
            <consortium name="RefSeq"/>
        </authorList>
    </citation>
    <scope>IDENTIFICATION</scope>
    <source>
        <tissue evidence="8">Gonads</tissue>
    </source>
</reference>
<dbReference type="InterPro" id="IPR013763">
    <property type="entry name" value="Cyclin-like_dom"/>
</dbReference>
<dbReference type="Pfam" id="PF02984">
    <property type="entry name" value="Cyclin_C"/>
    <property type="match status" value="1"/>
</dbReference>
<evidence type="ECO:0000313" key="7">
    <source>
        <dbReference type="Proteomes" id="UP000504635"/>
    </source>
</evidence>
<evidence type="ECO:0000256" key="3">
    <source>
        <dbReference type="ARBA" id="ARBA00023306"/>
    </source>
</evidence>
<proteinExistence type="inferred from homology"/>
<dbReference type="Pfam" id="PF00134">
    <property type="entry name" value="Cyclin_N"/>
    <property type="match status" value="1"/>
</dbReference>
<evidence type="ECO:0000313" key="8">
    <source>
        <dbReference type="RefSeq" id="XP_030763604.1"/>
    </source>
</evidence>
<dbReference type="Gene3D" id="1.10.472.10">
    <property type="entry name" value="Cyclin-like"/>
    <property type="match status" value="2"/>
</dbReference>
<dbReference type="AlphaFoldDB" id="A0A6J2YKD5"/>
<evidence type="ECO:0000259" key="6">
    <source>
        <dbReference type="SMART" id="SM01332"/>
    </source>
</evidence>
<evidence type="ECO:0000256" key="1">
    <source>
        <dbReference type="ARBA" id="ARBA00022618"/>
    </source>
</evidence>
<name>A0A6J2YKD5_SITOR</name>
<accession>A0A6J2YKD5</accession>